<dbReference type="InterPro" id="IPR041657">
    <property type="entry name" value="HTH_17"/>
</dbReference>
<dbReference type="AlphaFoldDB" id="A0A9D5K810"/>
<dbReference type="EMBL" id="WJKJ01000083">
    <property type="protein sequence ID" value="MBD3364098.1"/>
    <property type="molecule type" value="Genomic_DNA"/>
</dbReference>
<dbReference type="InterPro" id="IPR009061">
    <property type="entry name" value="DNA-bd_dom_put_sf"/>
</dbReference>
<proteinExistence type="predicted"/>
<accession>A0A9D5K810</accession>
<feature type="domain" description="Helix-turn-helix" evidence="1">
    <location>
        <begin position="199"/>
        <end position="247"/>
    </location>
</feature>
<dbReference type="Pfam" id="PF12728">
    <property type="entry name" value="HTH_17"/>
    <property type="match status" value="1"/>
</dbReference>
<evidence type="ECO:0000313" key="3">
    <source>
        <dbReference type="Proteomes" id="UP000630660"/>
    </source>
</evidence>
<name>A0A9D5K810_UNCW3</name>
<dbReference type="SUPFAM" id="SSF46955">
    <property type="entry name" value="Putative DNA-binding domain"/>
    <property type="match status" value="1"/>
</dbReference>
<dbReference type="Proteomes" id="UP000630660">
    <property type="component" value="Unassembled WGS sequence"/>
</dbReference>
<organism evidence="2 3">
    <name type="scientific">candidate division WOR-3 bacterium</name>
    <dbReference type="NCBI Taxonomy" id="2052148"/>
    <lineage>
        <taxon>Bacteria</taxon>
        <taxon>Bacteria division WOR-3</taxon>
    </lineage>
</organism>
<sequence length="290" mass="33097">MVKAREGTHHTPSESKGNAVSGRLERLKLEWKTLLDRYANLFSCSFSGTFAREIEDPWQVFEKGRKFQHALNKTCAGSNWETKQGGVLSAFAVERGTRSTKRVHTYQLIGYHPMINPAMLKELWIKKIDKNVDPAALSVTPRDDNFNSRAIPYFVKQIGLKPDWPTPGLYTPRVFQNLKVDESRRYIDPFCSKEDIPDFMSAKELAERLCISPATITNLIQRREIPYYPIGDRKIFNPAEIQHWIDSIRVSPIAQSANNNETGNDSNAEIDRLMKDVDKKPKSNSIGDLL</sequence>
<comment type="caution">
    <text evidence="2">The sequence shown here is derived from an EMBL/GenBank/DDBJ whole genome shotgun (WGS) entry which is preliminary data.</text>
</comment>
<protein>
    <submittedName>
        <fullName evidence="2">Helix-turn-helix domain-containing protein</fullName>
    </submittedName>
</protein>
<gene>
    <name evidence="2" type="ORF">GF359_02670</name>
</gene>
<evidence type="ECO:0000259" key="1">
    <source>
        <dbReference type="Pfam" id="PF12728"/>
    </source>
</evidence>
<reference evidence="2" key="1">
    <citation type="submission" date="2019-11" db="EMBL/GenBank/DDBJ databases">
        <title>Microbial mats filling the niche in hypersaline microbial mats.</title>
        <authorList>
            <person name="Wong H.L."/>
            <person name="Macleod F.I."/>
            <person name="White R.A. III"/>
            <person name="Burns B.P."/>
        </authorList>
    </citation>
    <scope>NUCLEOTIDE SEQUENCE</scope>
    <source>
        <strain evidence="2">Bin_327</strain>
    </source>
</reference>
<evidence type="ECO:0000313" key="2">
    <source>
        <dbReference type="EMBL" id="MBD3364098.1"/>
    </source>
</evidence>